<proteinExistence type="predicted"/>
<dbReference type="STRING" id="1125847.NT26_1934"/>
<reference evidence="1 2" key="1">
    <citation type="journal article" date="2013" name="Genome Biol. Evol.">
        <title>Life in an arsenic-containing gold mine: genome and physiology of the autotrophic arsenite-oxidizing bacterium rhizobium sp. NT-26.</title>
        <authorList>
            <person name="Andres J."/>
            <person name="Arsene-Ploetze F."/>
            <person name="Barbe V."/>
            <person name="Brochier-Armanet C."/>
            <person name="Cleiss-Arnold J."/>
            <person name="Coppee J.Y."/>
            <person name="Dillies M.A."/>
            <person name="Geist"/>
            <person name="L"/>
            <person name="Joublin A."/>
            <person name="Koechler S."/>
            <person name="Lassalle F."/>
            <person name="Marchal M."/>
            <person name="Medigue C."/>
            <person name="Muller D."/>
            <person name="Nesme X."/>
            <person name="Plewniak F."/>
            <person name="Proux C."/>
            <person name="Ramirez-Bahena M.H."/>
            <person name="Schenowitz C."/>
            <person name="Sismeiro O."/>
            <person name="Vallenet D."/>
            <person name="Santini J.M."/>
            <person name="Bertin P.N."/>
        </authorList>
    </citation>
    <scope>NUCLEOTIDE SEQUENCE [LARGE SCALE GENOMIC DNA]</scope>
    <source>
        <strain evidence="1 2">NT-26</strain>
    </source>
</reference>
<dbReference type="AlphaFoldDB" id="L0NF07"/>
<sequence length="59" mass="6416">MLLRHRNEAASPNVRAAHYPGGRALGKGYAELSGRIFAGGPDVDAAQRSSCRDLLFVYR</sequence>
<organism evidence="1 2">
    <name type="scientific">Pseudorhizobium banfieldiae</name>
    <dbReference type="NCBI Taxonomy" id="1125847"/>
    <lineage>
        <taxon>Bacteria</taxon>
        <taxon>Pseudomonadati</taxon>
        <taxon>Pseudomonadota</taxon>
        <taxon>Alphaproteobacteria</taxon>
        <taxon>Hyphomicrobiales</taxon>
        <taxon>Rhizobiaceae</taxon>
        <taxon>Rhizobium/Agrobacterium group</taxon>
        <taxon>Pseudorhizobium</taxon>
    </lineage>
</organism>
<gene>
    <name evidence="1" type="ORF">NT26_1934</name>
</gene>
<evidence type="ECO:0000313" key="2">
    <source>
        <dbReference type="Proteomes" id="UP000010792"/>
    </source>
</evidence>
<keyword evidence="2" id="KW-1185">Reference proteome</keyword>
<name>L0NF07_9HYPH</name>
<dbReference type="KEGG" id="rht:NT26_1934"/>
<accession>L0NF07</accession>
<evidence type="ECO:0000313" key="1">
    <source>
        <dbReference type="EMBL" id="CCF19658.1"/>
    </source>
</evidence>
<dbReference type="EMBL" id="FO082820">
    <property type="protein sequence ID" value="CCF19658.1"/>
    <property type="molecule type" value="Genomic_DNA"/>
</dbReference>
<protein>
    <submittedName>
        <fullName evidence="1">Uncharacterized protein</fullName>
    </submittedName>
</protein>
<dbReference type="Proteomes" id="UP000010792">
    <property type="component" value="Chromosome"/>
</dbReference>